<evidence type="ECO:0000259" key="5">
    <source>
        <dbReference type="Pfam" id="PF10474"/>
    </source>
</evidence>
<dbReference type="GO" id="GO:0005829">
    <property type="term" value="C:cytosol"/>
    <property type="evidence" value="ECO:0007669"/>
    <property type="project" value="GOC"/>
</dbReference>
<evidence type="ECO:0000313" key="7">
    <source>
        <dbReference type="EMBL" id="KAK6640011.1"/>
    </source>
</evidence>
<evidence type="ECO:0000256" key="3">
    <source>
        <dbReference type="ARBA" id="ARBA00023054"/>
    </source>
</evidence>
<keyword evidence="1" id="KW-0813">Transport</keyword>
<dbReference type="InterPro" id="IPR019514">
    <property type="entry name" value="Syndetin_C"/>
</dbReference>
<dbReference type="GO" id="GO:0042147">
    <property type="term" value="P:retrograde transport, endosome to Golgi"/>
    <property type="evidence" value="ECO:0007669"/>
    <property type="project" value="InterPro"/>
</dbReference>
<evidence type="ECO:0000256" key="2">
    <source>
        <dbReference type="ARBA" id="ARBA00022927"/>
    </source>
</evidence>
<comment type="caution">
    <text evidence="7">The sequence shown here is derived from an EMBL/GenBank/DDBJ whole genome shotgun (WGS) entry which is preliminary data.</text>
</comment>
<dbReference type="GO" id="GO:0015031">
    <property type="term" value="P:protein transport"/>
    <property type="evidence" value="ECO:0007669"/>
    <property type="project" value="UniProtKB-KW"/>
</dbReference>
<feature type="compositionally biased region" description="Basic and acidic residues" evidence="4">
    <location>
        <begin position="27"/>
        <end position="36"/>
    </location>
</feature>
<evidence type="ECO:0000259" key="6">
    <source>
        <dbReference type="Pfam" id="PF10475"/>
    </source>
</evidence>
<evidence type="ECO:0000256" key="4">
    <source>
        <dbReference type="SAM" id="MobiDB-lite"/>
    </source>
</evidence>
<dbReference type="GO" id="GO:0000149">
    <property type="term" value="F:SNARE binding"/>
    <property type="evidence" value="ECO:0007669"/>
    <property type="project" value="TreeGrafter"/>
</dbReference>
<dbReference type="InterPro" id="IPR040047">
    <property type="entry name" value="VPS50"/>
</dbReference>
<organism evidence="7 8">
    <name type="scientific">Polyplax serrata</name>
    <name type="common">Common mouse louse</name>
    <dbReference type="NCBI Taxonomy" id="468196"/>
    <lineage>
        <taxon>Eukaryota</taxon>
        <taxon>Metazoa</taxon>
        <taxon>Ecdysozoa</taxon>
        <taxon>Arthropoda</taxon>
        <taxon>Hexapoda</taxon>
        <taxon>Insecta</taxon>
        <taxon>Pterygota</taxon>
        <taxon>Neoptera</taxon>
        <taxon>Paraneoptera</taxon>
        <taxon>Psocodea</taxon>
        <taxon>Troctomorpha</taxon>
        <taxon>Phthiraptera</taxon>
        <taxon>Anoplura</taxon>
        <taxon>Polyplacidae</taxon>
        <taxon>Polyplax</taxon>
    </lineage>
</organism>
<feature type="region of interest" description="Disordered" evidence="4">
    <location>
        <begin position="27"/>
        <end position="62"/>
    </location>
</feature>
<name>A0AAN8PNI3_POLSC</name>
<keyword evidence="3" id="KW-0175">Coiled coil</keyword>
<feature type="region of interest" description="Disordered" evidence="4">
    <location>
        <begin position="558"/>
        <end position="583"/>
    </location>
</feature>
<dbReference type="GO" id="GO:1990745">
    <property type="term" value="C:EARP complex"/>
    <property type="evidence" value="ECO:0007669"/>
    <property type="project" value="InterPro"/>
</dbReference>
<dbReference type="Pfam" id="PF10475">
    <property type="entry name" value="Vps54_N"/>
    <property type="match status" value="1"/>
</dbReference>
<sequence>MERKLKIDEIKAKVLNFVKKQSVDVLDSVHSDGERPTEEEDDDENELRNTTASRHEPEVEEDIVEDEEVLKNIADDYFTCDESFDPQHYQLKKLPDGLVCVEIKNTLKGLYRQHGVVSKKMLQLILEKESQCKEELLRINQIIKDIGTALVICRESRGHLNSAKQQFTTASLGILANYKRKQIIYQLLKNLQTIKTLQRTDERLQELLLEENYPGAINLLLECQIVASNFNHFKCVAQLSCKLQDTLYMTEEQLDTALNKICRKFNLSIYSKLQEAYALLDKTQTVMDQLLMHFASEIHSVMFNVVHKFAETNGSSKKQFEQLCKLVPLVHYIPCLQLLCQNLWHIVNSYYQVVQWHHSQDKEHINTGIPSKDVEMTLNKQYVKQKLENGLKRLWNDIQGKLSVFLTAQDFADYKFEELLVILGLVHRMIEIGDEFCGSDSVELENSVRKLTIKYFKNYHASKLEEIRIFLENESWTQCPVRSRFNLTHLQEFKNLRNTIEYHRKSKFSKSDKVESELLNSSSNLSTDGSSYQNSNYFARFQDGSETPFDSNLDDSFEEDILNPLGEPPLESASDTSEDSENEELKMDFVEENLPQEPGTKKSKKPEVNKLKKSVPIVANTTLTVLRLCGKYLQMGRLLKPIALDVILSMCQLFDYYLYNVYHFFTKDLLVQSATMVSFKLQTTLKRLEELIGTGPTDPMQEDNKTKIVPSRISEMVDLSGRETLFGLTERIVAVESLAFLGSQFEYIQPYVMHLVPDEKKHLLQHFYLQTVDCVSGVRRPAYMCVSGRIIDMQQVLKEMSKVNFEVKEVMSQHSPYIDKIVRDLQIFAMQLESIDINIPKEAYNVLWENVVHIVNNVLVEGFSNVKKCSNGGRALMQLDYTQFICKLEKLTTLRPIPKKEFVDLYVKAYYLQENNLEDWIKQYSRDYTTKQLEALIHCACQSSRKTKQKLLQSLEGEK</sequence>
<dbReference type="Pfam" id="PF10474">
    <property type="entry name" value="Syndetin_C"/>
    <property type="match status" value="1"/>
</dbReference>
<feature type="domain" description="Vacuolar protein sorting-associated protein 54 N-terminal" evidence="6">
    <location>
        <begin position="72"/>
        <end position="356"/>
    </location>
</feature>
<evidence type="ECO:0000313" key="8">
    <source>
        <dbReference type="Proteomes" id="UP001372834"/>
    </source>
</evidence>
<dbReference type="InterPro" id="IPR019515">
    <property type="entry name" value="VPS54_N"/>
</dbReference>
<evidence type="ECO:0000256" key="1">
    <source>
        <dbReference type="ARBA" id="ARBA00022448"/>
    </source>
</evidence>
<protein>
    <recommendedName>
        <fullName evidence="9">Syndetin</fullName>
    </recommendedName>
</protein>
<proteinExistence type="predicted"/>
<feature type="domain" description="Syndetin C-terminal" evidence="5">
    <location>
        <begin position="725"/>
        <end position="956"/>
    </location>
</feature>
<gene>
    <name evidence="7" type="ORF">RUM43_008288</name>
</gene>
<dbReference type="Proteomes" id="UP001372834">
    <property type="component" value="Unassembled WGS sequence"/>
</dbReference>
<evidence type="ECO:0008006" key="9">
    <source>
        <dbReference type="Google" id="ProtNLM"/>
    </source>
</evidence>
<dbReference type="AlphaFoldDB" id="A0AAN8PNI3"/>
<dbReference type="PANTHER" id="PTHR13258:SF0">
    <property type="entry name" value="SYNDETIN"/>
    <property type="match status" value="1"/>
</dbReference>
<dbReference type="EMBL" id="JAWJWE010000003">
    <property type="protein sequence ID" value="KAK6640011.1"/>
    <property type="molecule type" value="Genomic_DNA"/>
</dbReference>
<reference evidence="7 8" key="1">
    <citation type="submission" date="2023-10" db="EMBL/GenBank/DDBJ databases">
        <title>Genomes of two closely related lineages of the louse Polyplax serrata with different host specificities.</title>
        <authorList>
            <person name="Martinu J."/>
            <person name="Tarabai H."/>
            <person name="Stefka J."/>
            <person name="Hypsa V."/>
        </authorList>
    </citation>
    <scope>NUCLEOTIDE SEQUENCE [LARGE SCALE GENOMIC DNA]</scope>
    <source>
        <strain evidence="7">HR10_N</strain>
    </source>
</reference>
<dbReference type="PANTHER" id="PTHR13258">
    <property type="entry name" value="SYNDETIN"/>
    <property type="match status" value="1"/>
</dbReference>
<keyword evidence="2" id="KW-0653">Protein transport</keyword>
<accession>A0AAN8PNI3</accession>
<dbReference type="GO" id="GO:0032456">
    <property type="term" value="P:endocytic recycling"/>
    <property type="evidence" value="ECO:0007669"/>
    <property type="project" value="InterPro"/>
</dbReference>